<keyword evidence="1" id="KW-1133">Transmembrane helix</keyword>
<organism evidence="2 3">
    <name type="scientific">Nonomuraea wenchangensis</name>
    <dbReference type="NCBI Taxonomy" id="568860"/>
    <lineage>
        <taxon>Bacteria</taxon>
        <taxon>Bacillati</taxon>
        <taxon>Actinomycetota</taxon>
        <taxon>Actinomycetes</taxon>
        <taxon>Streptosporangiales</taxon>
        <taxon>Streptosporangiaceae</taxon>
        <taxon>Nonomuraea</taxon>
    </lineage>
</organism>
<protein>
    <submittedName>
        <fullName evidence="2">Uncharacterized protein</fullName>
    </submittedName>
</protein>
<accession>A0A1I0EFF4</accession>
<evidence type="ECO:0000313" key="3">
    <source>
        <dbReference type="Proteomes" id="UP000199361"/>
    </source>
</evidence>
<evidence type="ECO:0000313" key="2">
    <source>
        <dbReference type="EMBL" id="SET43743.1"/>
    </source>
</evidence>
<dbReference type="EMBL" id="FOHX01000003">
    <property type="protein sequence ID" value="SET43743.1"/>
    <property type="molecule type" value="Genomic_DNA"/>
</dbReference>
<name>A0A1I0EFF4_9ACTN</name>
<reference evidence="2 3" key="1">
    <citation type="submission" date="2016-10" db="EMBL/GenBank/DDBJ databases">
        <authorList>
            <person name="de Groot N.N."/>
        </authorList>
    </citation>
    <scope>NUCLEOTIDE SEQUENCE [LARGE SCALE GENOMIC DNA]</scope>
    <source>
        <strain evidence="2 3">CGMCC 4.5598</strain>
    </source>
</reference>
<proteinExistence type="predicted"/>
<evidence type="ECO:0000256" key="1">
    <source>
        <dbReference type="SAM" id="Phobius"/>
    </source>
</evidence>
<keyword evidence="1" id="KW-0472">Membrane</keyword>
<gene>
    <name evidence="2" type="ORF">SAMN05421811_10323</name>
</gene>
<dbReference type="Proteomes" id="UP000199361">
    <property type="component" value="Unassembled WGS sequence"/>
</dbReference>
<feature type="transmembrane region" description="Helical" evidence="1">
    <location>
        <begin position="24"/>
        <end position="45"/>
    </location>
</feature>
<dbReference type="RefSeq" id="WP_091079047.1">
    <property type="nucleotide sequence ID" value="NZ_FOHX01000003.1"/>
</dbReference>
<dbReference type="AlphaFoldDB" id="A0A1I0EFF4"/>
<keyword evidence="1" id="KW-0812">Transmembrane</keyword>
<sequence length="68" mass="7575">MTVTERPSSLPLPIIGQLAEQSGIVGFCLAATVLLIILGVIYPAVWSRKTARRKAAVEVIDRIFRRRR</sequence>
<dbReference type="OrthoDB" id="3542591at2"/>
<keyword evidence="3" id="KW-1185">Reference proteome</keyword>